<evidence type="ECO:0008006" key="5">
    <source>
        <dbReference type="Google" id="ProtNLM"/>
    </source>
</evidence>
<keyword evidence="3" id="KW-0614">Plasmid</keyword>
<feature type="signal peptide" evidence="2">
    <location>
        <begin position="1"/>
        <end position="17"/>
    </location>
</feature>
<reference evidence="3 4" key="1">
    <citation type="submission" date="2015-10" db="EMBL/GenBank/DDBJ databases">
        <title>Conservation of the essential genome among Caulobacter and Brevundimonas species.</title>
        <authorList>
            <person name="Scott D."/>
            <person name="Ely B."/>
        </authorList>
    </citation>
    <scope>NUCLEOTIDE SEQUENCE [LARGE SCALE GENOMIC DNA]</scope>
    <source>
        <strain evidence="3 4">CB4</strain>
        <plasmid evidence="4">CB4 Plasmid</plasmid>
    </source>
</reference>
<dbReference type="InterPro" id="IPR047937">
    <property type="entry name" value="Eex_IncN-like"/>
</dbReference>
<sequence length="76" mass="8211">MRKLAILTATVASTVLAGCQPAPRSVSYFDANPSERSTVLSNCQTGSHRGTECKNAQASTEKASKLKTMNDYRRGF</sequence>
<feature type="compositionally biased region" description="Polar residues" evidence="1">
    <location>
        <begin position="40"/>
        <end position="61"/>
    </location>
</feature>
<feature type="chain" id="PRO_5006052762" description="EexN family lipoprotein" evidence="2">
    <location>
        <begin position="18"/>
        <end position="76"/>
    </location>
</feature>
<dbReference type="PROSITE" id="PS51257">
    <property type="entry name" value="PROKAR_LIPOPROTEIN"/>
    <property type="match status" value="1"/>
</dbReference>
<dbReference type="Proteomes" id="UP000056905">
    <property type="component" value="Plasmid pCB4"/>
</dbReference>
<dbReference type="KEGG" id="chq:AQ619_18350"/>
<dbReference type="OrthoDB" id="7472464at2"/>
<dbReference type="RefSeq" id="WP_062151989.1">
    <property type="nucleotide sequence ID" value="NZ_CP013003.1"/>
</dbReference>
<keyword evidence="2" id="KW-0732">Signal</keyword>
<dbReference type="NCBIfam" id="NF033894">
    <property type="entry name" value="Eex_IncN"/>
    <property type="match status" value="1"/>
</dbReference>
<organism evidence="3 4">
    <name type="scientific">Caulobacter henricii</name>
    <dbReference type="NCBI Taxonomy" id="69395"/>
    <lineage>
        <taxon>Bacteria</taxon>
        <taxon>Pseudomonadati</taxon>
        <taxon>Pseudomonadota</taxon>
        <taxon>Alphaproteobacteria</taxon>
        <taxon>Caulobacterales</taxon>
        <taxon>Caulobacteraceae</taxon>
        <taxon>Caulobacter</taxon>
    </lineage>
</organism>
<geneLocation type="plasmid" evidence="4">
    <name>CB4 Plasmid</name>
</geneLocation>
<feature type="region of interest" description="Disordered" evidence="1">
    <location>
        <begin position="40"/>
        <end position="62"/>
    </location>
</feature>
<keyword evidence="4" id="KW-1185">Reference proteome</keyword>
<evidence type="ECO:0000256" key="1">
    <source>
        <dbReference type="SAM" id="MobiDB-lite"/>
    </source>
</evidence>
<dbReference type="EMBL" id="CP013003">
    <property type="protein sequence ID" value="ALL15449.1"/>
    <property type="molecule type" value="Genomic_DNA"/>
</dbReference>
<evidence type="ECO:0000313" key="4">
    <source>
        <dbReference type="Proteomes" id="UP000056905"/>
    </source>
</evidence>
<evidence type="ECO:0000313" key="3">
    <source>
        <dbReference type="EMBL" id="ALL15449.1"/>
    </source>
</evidence>
<dbReference type="AlphaFoldDB" id="A0A0P0P483"/>
<gene>
    <name evidence="3" type="ORF">AQ619_18350</name>
</gene>
<protein>
    <recommendedName>
        <fullName evidence="5">EexN family lipoprotein</fullName>
    </recommendedName>
</protein>
<proteinExistence type="predicted"/>
<name>A0A0P0P483_9CAUL</name>
<evidence type="ECO:0000256" key="2">
    <source>
        <dbReference type="SAM" id="SignalP"/>
    </source>
</evidence>
<accession>A0A0P0P483</accession>